<evidence type="ECO:0008006" key="5">
    <source>
        <dbReference type="Google" id="ProtNLM"/>
    </source>
</evidence>
<reference evidence="2" key="3">
    <citation type="submission" date="2010-09" db="EMBL/GenBank/DDBJ databases">
        <title>Annotation of Gaeumannomyces graminis var. tritici R3-111a-1.</title>
        <authorList>
            <consortium name="The Broad Institute Genome Sequencing Platform"/>
            <person name="Ma L.-J."/>
            <person name="Dead R."/>
            <person name="Young S.K."/>
            <person name="Zeng Q."/>
            <person name="Gargeya S."/>
            <person name="Fitzgerald M."/>
            <person name="Haas B."/>
            <person name="Abouelleil A."/>
            <person name="Alvarado L."/>
            <person name="Arachchi H.M."/>
            <person name="Berlin A."/>
            <person name="Brown A."/>
            <person name="Chapman S.B."/>
            <person name="Chen Z."/>
            <person name="Dunbar C."/>
            <person name="Freedman E."/>
            <person name="Gearin G."/>
            <person name="Gellesch M."/>
            <person name="Goldberg J."/>
            <person name="Griggs A."/>
            <person name="Gujja S."/>
            <person name="Heiman D."/>
            <person name="Howarth C."/>
            <person name="Larson L."/>
            <person name="Lui A."/>
            <person name="MacDonald P.J.P."/>
            <person name="Mehta T."/>
            <person name="Montmayeur A."/>
            <person name="Murphy C."/>
            <person name="Neiman D."/>
            <person name="Pearson M."/>
            <person name="Priest M."/>
            <person name="Roberts A."/>
            <person name="Saif S."/>
            <person name="Shea T."/>
            <person name="Shenoy N."/>
            <person name="Sisk P."/>
            <person name="Stolte C."/>
            <person name="Sykes S."/>
            <person name="Yandava C."/>
            <person name="Wortman J."/>
            <person name="Nusbaum C."/>
            <person name="Birren B."/>
        </authorList>
    </citation>
    <scope>NUCLEOTIDE SEQUENCE</scope>
    <source>
        <strain evidence="2">R3-111a-1</strain>
    </source>
</reference>
<organism evidence="2">
    <name type="scientific">Gaeumannomyces tritici (strain R3-111a-1)</name>
    <name type="common">Wheat and barley take-all root rot fungus</name>
    <name type="synonym">Gaeumannomyces graminis var. tritici</name>
    <dbReference type="NCBI Taxonomy" id="644352"/>
    <lineage>
        <taxon>Eukaryota</taxon>
        <taxon>Fungi</taxon>
        <taxon>Dikarya</taxon>
        <taxon>Ascomycota</taxon>
        <taxon>Pezizomycotina</taxon>
        <taxon>Sordariomycetes</taxon>
        <taxon>Sordariomycetidae</taxon>
        <taxon>Magnaporthales</taxon>
        <taxon>Magnaporthaceae</taxon>
        <taxon>Gaeumannomyces</taxon>
    </lineage>
</organism>
<dbReference type="PANTHER" id="PTHR46411">
    <property type="entry name" value="FAMILY ATPASE, PUTATIVE-RELATED"/>
    <property type="match status" value="1"/>
</dbReference>
<dbReference type="SUPFAM" id="SSF52540">
    <property type="entry name" value="P-loop containing nucleoside triphosphate hydrolases"/>
    <property type="match status" value="1"/>
</dbReference>
<dbReference type="OrthoDB" id="10042665at2759"/>
<dbReference type="PANTHER" id="PTHR46411:SF3">
    <property type="entry name" value="AAA+ ATPASE DOMAIN-CONTAINING PROTEIN"/>
    <property type="match status" value="1"/>
</dbReference>
<keyword evidence="4" id="KW-1185">Reference proteome</keyword>
<dbReference type="VEuPathDB" id="FungiDB:GGTG_06499"/>
<evidence type="ECO:0000313" key="4">
    <source>
        <dbReference type="Proteomes" id="UP000006039"/>
    </source>
</evidence>
<evidence type="ECO:0000256" key="1">
    <source>
        <dbReference type="SAM" id="MobiDB-lite"/>
    </source>
</evidence>
<dbReference type="HOGENOM" id="CLU_1421484_0_0_1"/>
<reference evidence="2" key="2">
    <citation type="submission" date="2010-07" db="EMBL/GenBank/DDBJ databases">
        <authorList>
            <consortium name="The Broad Institute Genome Sequencing Platform"/>
            <consortium name="Broad Institute Genome Sequencing Center for Infectious Disease"/>
            <person name="Ma L.-J."/>
            <person name="Dead R."/>
            <person name="Young S."/>
            <person name="Zeng Q."/>
            <person name="Koehrsen M."/>
            <person name="Alvarado L."/>
            <person name="Berlin A."/>
            <person name="Chapman S.B."/>
            <person name="Chen Z."/>
            <person name="Freedman E."/>
            <person name="Gellesch M."/>
            <person name="Goldberg J."/>
            <person name="Griggs A."/>
            <person name="Gujja S."/>
            <person name="Heilman E.R."/>
            <person name="Heiman D."/>
            <person name="Hepburn T."/>
            <person name="Howarth C."/>
            <person name="Jen D."/>
            <person name="Larson L."/>
            <person name="Mehta T."/>
            <person name="Neiman D."/>
            <person name="Pearson M."/>
            <person name="Roberts A."/>
            <person name="Saif S."/>
            <person name="Shea T."/>
            <person name="Shenoy N."/>
            <person name="Sisk P."/>
            <person name="Stolte C."/>
            <person name="Sykes S."/>
            <person name="Walk T."/>
            <person name="White J."/>
            <person name="Yandava C."/>
            <person name="Haas B."/>
            <person name="Nusbaum C."/>
            <person name="Birren B."/>
        </authorList>
    </citation>
    <scope>NUCLEOTIDE SEQUENCE</scope>
    <source>
        <strain evidence="2">R3-111a-1</strain>
    </source>
</reference>
<reference evidence="3" key="5">
    <citation type="submission" date="2018-04" db="UniProtKB">
        <authorList>
            <consortium name="EnsemblFungi"/>
        </authorList>
    </citation>
    <scope>IDENTIFICATION</scope>
    <source>
        <strain evidence="3">R3-111a-1</strain>
    </source>
</reference>
<dbReference type="STRING" id="644352.J3NYZ8"/>
<gene>
    <name evidence="3" type="primary">20346957</name>
    <name evidence="2" type="ORF">GGTG_06499</name>
</gene>
<feature type="region of interest" description="Disordered" evidence="1">
    <location>
        <begin position="169"/>
        <end position="191"/>
    </location>
</feature>
<name>J3NYZ8_GAET3</name>
<evidence type="ECO:0000313" key="3">
    <source>
        <dbReference type="EnsemblFungi" id="EJT76581"/>
    </source>
</evidence>
<feature type="region of interest" description="Disordered" evidence="1">
    <location>
        <begin position="24"/>
        <end position="53"/>
    </location>
</feature>
<dbReference type="GeneID" id="20346957"/>
<reference evidence="4" key="1">
    <citation type="submission" date="2010-07" db="EMBL/GenBank/DDBJ databases">
        <title>The genome sequence of Gaeumannomyces graminis var. tritici strain R3-111a-1.</title>
        <authorList>
            <consortium name="The Broad Institute Genome Sequencing Platform"/>
            <person name="Ma L.-J."/>
            <person name="Dead R."/>
            <person name="Young S."/>
            <person name="Zeng Q."/>
            <person name="Koehrsen M."/>
            <person name="Alvarado L."/>
            <person name="Berlin A."/>
            <person name="Chapman S.B."/>
            <person name="Chen Z."/>
            <person name="Freedman E."/>
            <person name="Gellesch M."/>
            <person name="Goldberg J."/>
            <person name="Griggs A."/>
            <person name="Gujja S."/>
            <person name="Heilman E.R."/>
            <person name="Heiman D."/>
            <person name="Hepburn T."/>
            <person name="Howarth C."/>
            <person name="Jen D."/>
            <person name="Larson L."/>
            <person name="Mehta T."/>
            <person name="Neiman D."/>
            <person name="Pearson M."/>
            <person name="Roberts A."/>
            <person name="Saif S."/>
            <person name="Shea T."/>
            <person name="Shenoy N."/>
            <person name="Sisk P."/>
            <person name="Stolte C."/>
            <person name="Sykes S."/>
            <person name="Walk T."/>
            <person name="White J."/>
            <person name="Yandava C."/>
            <person name="Haas B."/>
            <person name="Nusbaum C."/>
            <person name="Birren B."/>
        </authorList>
    </citation>
    <scope>NUCLEOTIDE SEQUENCE [LARGE SCALE GENOMIC DNA]</scope>
    <source>
        <strain evidence="4">R3-111a-1</strain>
    </source>
</reference>
<dbReference type="EnsemblFungi" id="EJT76581">
    <property type="protein sequence ID" value="EJT76581"/>
    <property type="gene ID" value="GGTG_06499"/>
</dbReference>
<feature type="compositionally biased region" description="Basic and acidic residues" evidence="1">
    <location>
        <begin position="172"/>
        <end position="191"/>
    </location>
</feature>
<dbReference type="EMBL" id="GL385397">
    <property type="protein sequence ID" value="EJT76581.1"/>
    <property type="molecule type" value="Genomic_DNA"/>
</dbReference>
<accession>J3NYZ8</accession>
<dbReference type="InterPro" id="IPR027417">
    <property type="entry name" value="P-loop_NTPase"/>
</dbReference>
<feature type="compositionally biased region" description="Low complexity" evidence="1">
    <location>
        <begin position="25"/>
        <end position="40"/>
    </location>
</feature>
<dbReference type="Proteomes" id="UP000006039">
    <property type="component" value="Unassembled WGS sequence"/>
</dbReference>
<protein>
    <recommendedName>
        <fullName evidence="5">ATPase AAA-type core domain-containing protein</fullName>
    </recommendedName>
</protein>
<dbReference type="RefSeq" id="XP_009222581.1">
    <property type="nucleotide sequence ID" value="XM_009224317.1"/>
</dbReference>
<sequence length="191" mass="21297">MASSAPRRLCTKALPSAAAAKTGWRSTSTTYGTPSSGRPTLKARRSSSVWPKTTRPGNPWYFTRWPSKANRPKKKLGEVFEGLLEYYRGILIMATNRADVIDRAMHSRIDLTLHYPDLEPATKEQTWRQFAGRCVGHRQGFLAPVSPPDEWAANQKRGQGCCSARLPGGGECRTECRPHQDRARGDERGGR</sequence>
<evidence type="ECO:0000313" key="2">
    <source>
        <dbReference type="EMBL" id="EJT76581.1"/>
    </source>
</evidence>
<dbReference type="AlphaFoldDB" id="J3NYZ8"/>
<proteinExistence type="predicted"/>
<reference evidence="3" key="4">
    <citation type="journal article" date="2015" name="G3 (Bethesda)">
        <title>Genome sequences of three phytopathogenic species of the Magnaporthaceae family of fungi.</title>
        <authorList>
            <person name="Okagaki L.H."/>
            <person name="Nunes C.C."/>
            <person name="Sailsbery J."/>
            <person name="Clay B."/>
            <person name="Brown D."/>
            <person name="John T."/>
            <person name="Oh Y."/>
            <person name="Young N."/>
            <person name="Fitzgerald M."/>
            <person name="Haas B.J."/>
            <person name="Zeng Q."/>
            <person name="Young S."/>
            <person name="Adiconis X."/>
            <person name="Fan L."/>
            <person name="Levin J.Z."/>
            <person name="Mitchell T.K."/>
            <person name="Okubara P.A."/>
            <person name="Farman M.L."/>
            <person name="Kohn L.M."/>
            <person name="Birren B."/>
            <person name="Ma L.-J."/>
            <person name="Dean R.A."/>
        </authorList>
    </citation>
    <scope>NUCLEOTIDE SEQUENCE</scope>
    <source>
        <strain evidence="3">R3-111a-1</strain>
    </source>
</reference>